<dbReference type="Pfam" id="PF14022">
    <property type="entry name" value="DUF4238"/>
    <property type="match status" value="1"/>
</dbReference>
<dbReference type="HOGENOM" id="CLU_022619_0_0_1"/>
<accession>M2U322</accession>
<organism evidence="1 2">
    <name type="scientific">Cochliobolus heterostrophus (strain C5 / ATCC 48332 / race O)</name>
    <name type="common">Southern corn leaf blight fungus</name>
    <name type="synonym">Bipolaris maydis</name>
    <dbReference type="NCBI Taxonomy" id="701091"/>
    <lineage>
        <taxon>Eukaryota</taxon>
        <taxon>Fungi</taxon>
        <taxon>Dikarya</taxon>
        <taxon>Ascomycota</taxon>
        <taxon>Pezizomycotina</taxon>
        <taxon>Dothideomycetes</taxon>
        <taxon>Pleosporomycetidae</taxon>
        <taxon>Pleosporales</taxon>
        <taxon>Pleosporineae</taxon>
        <taxon>Pleosporaceae</taxon>
        <taxon>Bipolaris</taxon>
    </lineage>
</organism>
<dbReference type="EMBL" id="KB445574">
    <property type="protein sequence ID" value="EMD92929.1"/>
    <property type="molecule type" value="Genomic_DNA"/>
</dbReference>
<keyword evidence="2" id="KW-1185">Reference proteome</keyword>
<sequence length="433" mass="50951">MDFTQYQHYIPQFMLRRFAVDQPINPSKVSKSDQKKEKDRYKYNCTIKVLNLGAIPPEITDDLVRKTFGRRGMYNNGLDDRIEKKLANIEQNVSQIIARVLDAHKAGKDGISLVRSEKDLLRKFQFVMRYRSPIFFDRFNHQTAEDYNSDDKEEFKKYMRDLEESRPLDVWFHNLKKMIDIAMDPECHWVEELRKAIYPNDADWFIENIQSMYMAFVTPLDPKEEFIITENAFGIHEGPVSYVDRFTGEKKRIAYPEFHLLTVISPRLAIVFRNKSLPEPHEDDDLELRKLKLLRLATMAQMHADPENVTSLLEDLPIARARRPELAEDADGVLRMDDKFDFVFFPINSKHVQTINMMMLDEAYEIEKLAFRSEAALLKAIEFYLEYPCLTRGLYSRKTVSYKPDDPKLRHLKKMEHVARMLGSSATAKYHVD</sequence>
<evidence type="ECO:0000313" key="1">
    <source>
        <dbReference type="EMBL" id="EMD92929.1"/>
    </source>
</evidence>
<dbReference type="eggNOG" id="ENOG502S5TP">
    <property type="taxonomic scope" value="Eukaryota"/>
</dbReference>
<dbReference type="OrthoDB" id="5340163at2759"/>
<name>M2U322_COCH5</name>
<dbReference type="Proteomes" id="UP000016936">
    <property type="component" value="Unassembled WGS sequence"/>
</dbReference>
<feature type="non-terminal residue" evidence="1">
    <location>
        <position position="433"/>
    </location>
</feature>
<reference evidence="1 2" key="1">
    <citation type="journal article" date="2012" name="PLoS Pathog.">
        <title>Diverse lifestyles and strategies of plant pathogenesis encoded in the genomes of eighteen Dothideomycetes fungi.</title>
        <authorList>
            <person name="Ohm R.A."/>
            <person name="Feau N."/>
            <person name="Henrissat B."/>
            <person name="Schoch C.L."/>
            <person name="Horwitz B.A."/>
            <person name="Barry K.W."/>
            <person name="Condon B.J."/>
            <person name="Copeland A.C."/>
            <person name="Dhillon B."/>
            <person name="Glaser F."/>
            <person name="Hesse C.N."/>
            <person name="Kosti I."/>
            <person name="LaButti K."/>
            <person name="Lindquist E.A."/>
            <person name="Lucas S."/>
            <person name="Salamov A.A."/>
            <person name="Bradshaw R.E."/>
            <person name="Ciuffetti L."/>
            <person name="Hamelin R.C."/>
            <person name="Kema G.H.J."/>
            <person name="Lawrence C."/>
            <person name="Scott J.A."/>
            <person name="Spatafora J.W."/>
            <person name="Turgeon B.G."/>
            <person name="de Wit P.J.G.M."/>
            <person name="Zhong S."/>
            <person name="Goodwin S.B."/>
            <person name="Grigoriev I.V."/>
        </authorList>
    </citation>
    <scope>NUCLEOTIDE SEQUENCE [LARGE SCALE GENOMIC DNA]</scope>
    <source>
        <strain evidence="2">C5 / ATCC 48332 / race O</strain>
    </source>
</reference>
<protein>
    <recommendedName>
        <fullName evidence="3">DUF4238 domain-containing protein</fullName>
    </recommendedName>
</protein>
<dbReference type="InterPro" id="IPR025332">
    <property type="entry name" value="DUF4238"/>
</dbReference>
<reference evidence="2" key="2">
    <citation type="journal article" date="2013" name="PLoS Genet.">
        <title>Comparative genome structure, secondary metabolite, and effector coding capacity across Cochliobolus pathogens.</title>
        <authorList>
            <person name="Condon B.J."/>
            <person name="Leng Y."/>
            <person name="Wu D."/>
            <person name="Bushley K.E."/>
            <person name="Ohm R.A."/>
            <person name="Otillar R."/>
            <person name="Martin J."/>
            <person name="Schackwitz W."/>
            <person name="Grimwood J."/>
            <person name="MohdZainudin N."/>
            <person name="Xue C."/>
            <person name="Wang R."/>
            <person name="Manning V.A."/>
            <person name="Dhillon B."/>
            <person name="Tu Z.J."/>
            <person name="Steffenson B.J."/>
            <person name="Salamov A."/>
            <person name="Sun H."/>
            <person name="Lowry S."/>
            <person name="LaButti K."/>
            <person name="Han J."/>
            <person name="Copeland A."/>
            <person name="Lindquist E."/>
            <person name="Barry K."/>
            <person name="Schmutz J."/>
            <person name="Baker S.E."/>
            <person name="Ciuffetti L.M."/>
            <person name="Grigoriev I.V."/>
            <person name="Zhong S."/>
            <person name="Turgeon B.G."/>
        </authorList>
    </citation>
    <scope>NUCLEOTIDE SEQUENCE [LARGE SCALE GENOMIC DNA]</scope>
    <source>
        <strain evidence="2">C5 / ATCC 48332 / race O</strain>
    </source>
</reference>
<evidence type="ECO:0008006" key="3">
    <source>
        <dbReference type="Google" id="ProtNLM"/>
    </source>
</evidence>
<proteinExistence type="predicted"/>
<gene>
    <name evidence="1" type="ORF">COCHEDRAFT_1098469</name>
</gene>
<evidence type="ECO:0000313" key="2">
    <source>
        <dbReference type="Proteomes" id="UP000016936"/>
    </source>
</evidence>
<dbReference type="AlphaFoldDB" id="M2U322"/>
<dbReference type="OMA" id="QAEMYFL"/>